<protein>
    <submittedName>
        <fullName evidence="2">Uncharacterized protein</fullName>
    </submittedName>
</protein>
<evidence type="ECO:0000313" key="2">
    <source>
        <dbReference type="EMBL" id="SVB53330.1"/>
    </source>
</evidence>
<sequence length="214" mass="22259">MKYQNATFAEGVFTIVCPHCSSGLAVDETQLGQINDQLGGRYACPQGACGQEIEFPSTEEAQAIMAGGGGPEPAATAPSPPAGAAPAPPPQANPAAKPTEPPSEAPAAQAPVNEPTGSLAKPAEEEIVVGFGGGSSATLEREAAGMNKLLVKTILRSDFVKDKKDTFDEEVSKFLSSLEEENLVGVHPVQYTADEKKGSDFGVMILYKSVPRED</sequence>
<reference evidence="2" key="1">
    <citation type="submission" date="2018-05" db="EMBL/GenBank/DDBJ databases">
        <authorList>
            <person name="Lanie J.A."/>
            <person name="Ng W.-L."/>
            <person name="Kazmierczak K.M."/>
            <person name="Andrzejewski T.M."/>
            <person name="Davidsen T.M."/>
            <person name="Wayne K.J."/>
            <person name="Tettelin H."/>
            <person name="Glass J.I."/>
            <person name="Rusch D."/>
            <person name="Podicherti R."/>
            <person name="Tsui H.-C.T."/>
            <person name="Winkler M.E."/>
        </authorList>
    </citation>
    <scope>NUCLEOTIDE SEQUENCE</scope>
</reference>
<feature type="region of interest" description="Disordered" evidence="1">
    <location>
        <begin position="64"/>
        <end position="121"/>
    </location>
</feature>
<dbReference type="EMBL" id="UINC01045952">
    <property type="protein sequence ID" value="SVB53330.1"/>
    <property type="molecule type" value="Genomic_DNA"/>
</dbReference>
<name>A0A382ERH3_9ZZZZ</name>
<accession>A0A382ERH3</accession>
<feature type="compositionally biased region" description="Pro residues" evidence="1">
    <location>
        <begin position="78"/>
        <end position="92"/>
    </location>
</feature>
<proteinExistence type="predicted"/>
<organism evidence="2">
    <name type="scientific">marine metagenome</name>
    <dbReference type="NCBI Taxonomy" id="408172"/>
    <lineage>
        <taxon>unclassified sequences</taxon>
        <taxon>metagenomes</taxon>
        <taxon>ecological metagenomes</taxon>
    </lineage>
</organism>
<dbReference type="AlphaFoldDB" id="A0A382ERH3"/>
<gene>
    <name evidence="2" type="ORF">METZ01_LOCUS206184</name>
</gene>
<evidence type="ECO:0000256" key="1">
    <source>
        <dbReference type="SAM" id="MobiDB-lite"/>
    </source>
</evidence>